<dbReference type="InterPro" id="IPR029000">
    <property type="entry name" value="Cyclophilin-like_dom_sf"/>
</dbReference>
<dbReference type="GO" id="GO:0005524">
    <property type="term" value="F:ATP binding"/>
    <property type="evidence" value="ECO:0007669"/>
    <property type="project" value="UniProtKB-KW"/>
</dbReference>
<organism evidence="5 6">
    <name type="scientific">Ferroacidibacillus organovorans</name>
    <dbReference type="NCBI Taxonomy" id="1765683"/>
    <lineage>
        <taxon>Bacteria</taxon>
        <taxon>Bacillati</taxon>
        <taxon>Bacillota</taxon>
        <taxon>Bacilli</taxon>
        <taxon>Bacillales</taxon>
        <taxon>Alicyclobacillaceae</taxon>
        <taxon>Ferroacidibacillus</taxon>
    </lineage>
</organism>
<dbReference type="PANTHER" id="PTHR43309">
    <property type="entry name" value="5-OXOPROLINASE SUBUNIT C"/>
    <property type="match status" value="1"/>
</dbReference>
<dbReference type="InterPro" id="IPR003778">
    <property type="entry name" value="CT_A_B"/>
</dbReference>
<accession>A0A101XSF3</accession>
<dbReference type="Gene3D" id="2.40.100.10">
    <property type="entry name" value="Cyclophilin-like"/>
    <property type="match status" value="1"/>
</dbReference>
<name>A0A101XSF3_9BACL</name>
<dbReference type="Proteomes" id="UP000053557">
    <property type="component" value="Unassembled WGS sequence"/>
</dbReference>
<gene>
    <name evidence="5" type="ORF">ATW55_07445</name>
</gene>
<feature type="domain" description="Carboxyltransferase" evidence="4">
    <location>
        <begin position="23"/>
        <end position="332"/>
    </location>
</feature>
<evidence type="ECO:0000259" key="4">
    <source>
        <dbReference type="SMART" id="SM00797"/>
    </source>
</evidence>
<keyword evidence="1" id="KW-0547">Nucleotide-binding</keyword>
<dbReference type="EMBL" id="LPVJ01000009">
    <property type="protein sequence ID" value="KUO96656.1"/>
    <property type="molecule type" value="Genomic_DNA"/>
</dbReference>
<dbReference type="GO" id="GO:0016787">
    <property type="term" value="F:hydrolase activity"/>
    <property type="evidence" value="ECO:0007669"/>
    <property type="project" value="UniProtKB-KW"/>
</dbReference>
<keyword evidence="2" id="KW-0378">Hydrolase</keyword>
<proteinExistence type="predicted"/>
<dbReference type="AlphaFoldDB" id="A0A101XSF3"/>
<dbReference type="InterPro" id="IPR052708">
    <property type="entry name" value="PxpC"/>
</dbReference>
<evidence type="ECO:0000313" key="5">
    <source>
        <dbReference type="EMBL" id="KUO96656.1"/>
    </source>
</evidence>
<dbReference type="PANTHER" id="PTHR43309:SF3">
    <property type="entry name" value="5-OXOPROLINASE SUBUNIT C"/>
    <property type="match status" value="1"/>
</dbReference>
<reference evidence="5 6" key="1">
    <citation type="submission" date="2015-12" db="EMBL/GenBank/DDBJ databases">
        <title>Draft genome sequence of Acidibacillus ferrooxidans ITV001, isolated from a chalcopyrite acid mine drainage site in Brazil.</title>
        <authorList>
            <person name="Dall'Agnol H."/>
            <person name="Nancucheo I."/>
            <person name="Johnson B."/>
            <person name="Oliveira R."/>
            <person name="Leite L."/>
            <person name="Pylro V."/>
            <person name="Nunes G.L."/>
            <person name="Tzotzos G."/>
            <person name="Fernandes G.R."/>
            <person name="Dutra J."/>
            <person name="Orellana S.C."/>
            <person name="Oliveira G."/>
        </authorList>
    </citation>
    <scope>NUCLEOTIDE SEQUENCE [LARGE SCALE GENOMIC DNA]</scope>
    <source>
        <strain evidence="6">ITV01</strain>
    </source>
</reference>
<comment type="caution">
    <text evidence="5">The sequence shown here is derived from an EMBL/GenBank/DDBJ whole genome shotgun (WGS) entry which is preliminary data.</text>
</comment>
<keyword evidence="3" id="KW-0067">ATP-binding</keyword>
<evidence type="ECO:0000256" key="3">
    <source>
        <dbReference type="ARBA" id="ARBA00022840"/>
    </source>
</evidence>
<dbReference type="Pfam" id="PF02626">
    <property type="entry name" value="CT_A_B"/>
    <property type="match status" value="1"/>
</dbReference>
<evidence type="ECO:0000256" key="2">
    <source>
        <dbReference type="ARBA" id="ARBA00022801"/>
    </source>
</evidence>
<protein>
    <recommendedName>
        <fullName evidence="4">Carboxyltransferase domain-containing protein</fullName>
    </recommendedName>
</protein>
<dbReference type="SMART" id="SM00797">
    <property type="entry name" value="AHS2"/>
    <property type="match status" value="1"/>
</dbReference>
<evidence type="ECO:0000313" key="6">
    <source>
        <dbReference type="Proteomes" id="UP000053557"/>
    </source>
</evidence>
<sequence length="342" mass="37432">MMMIIHEAGISYLVDVGRVGYLKDGIPEGGPLDDVSAGLAHALLGSYAPQSPWWLEIGPAAFSLSVEKPCMMAVVGAPRAVFRNQECVNSAVPASGFLSQLDQDMTGVALVLSLDAGDSLSLSAAVRGVVTYLTCDAEVRETVVLGSQGYCPVGDFPGLAGRRIHKRERIHLARSFRSGRRPRVRAHLNAIAASQFLTYPRKQILRFSPVGEFVAIREEQSLQLLDTFGPFSVMQADRRALRLRLPAQLRVHSISRNASSPTVRGLVQWPALGAPILLGPDRQTVGGYARFGVIRKADHYKVGRLWPGCSVTFERCDTACETDRFEKARHAWMTLVKNHIAE</sequence>
<evidence type="ECO:0000256" key="1">
    <source>
        <dbReference type="ARBA" id="ARBA00022741"/>
    </source>
</evidence>
<keyword evidence="6" id="KW-1185">Reference proteome</keyword>